<accession>A0A9N9A292</accession>
<proteinExistence type="predicted"/>
<dbReference type="EMBL" id="CAJVQA010001446">
    <property type="protein sequence ID" value="CAG8514670.1"/>
    <property type="molecule type" value="Genomic_DNA"/>
</dbReference>
<dbReference type="OrthoDB" id="2439290at2759"/>
<evidence type="ECO:0000313" key="1">
    <source>
        <dbReference type="EMBL" id="CAG8514670.1"/>
    </source>
</evidence>
<gene>
    <name evidence="1" type="ORF">CPELLU_LOCUS3088</name>
</gene>
<name>A0A9N9A292_9GLOM</name>
<organism evidence="1 2">
    <name type="scientific">Cetraspora pellucida</name>
    <dbReference type="NCBI Taxonomy" id="1433469"/>
    <lineage>
        <taxon>Eukaryota</taxon>
        <taxon>Fungi</taxon>
        <taxon>Fungi incertae sedis</taxon>
        <taxon>Mucoromycota</taxon>
        <taxon>Glomeromycotina</taxon>
        <taxon>Glomeromycetes</taxon>
        <taxon>Diversisporales</taxon>
        <taxon>Gigasporaceae</taxon>
        <taxon>Cetraspora</taxon>
    </lineage>
</organism>
<evidence type="ECO:0000313" key="2">
    <source>
        <dbReference type="Proteomes" id="UP000789759"/>
    </source>
</evidence>
<sequence length="207" mass="23610">MTINPADLHSSIVIMYAGEEININNLLPEEFPTATERVRLAHLDSTAVAKYFNNLIENIIKFILGYRKPEGGVLEEMILDHQLCEVMRKNPEAAKIQQIERSIVGYNNIDDIEILDNQNNFNSTFTLDPYKIMRLGLNNAEFVDKISINLNENKKILFFGLYHCEQNYPDNSNRPPQLLVYLGDAGGTGKSEVIKAIKQYFEQIGKD</sequence>
<comment type="caution">
    <text evidence="1">The sequence shown here is derived from an EMBL/GenBank/DDBJ whole genome shotgun (WGS) entry which is preliminary data.</text>
</comment>
<dbReference type="AlphaFoldDB" id="A0A9N9A292"/>
<dbReference type="Proteomes" id="UP000789759">
    <property type="component" value="Unassembled WGS sequence"/>
</dbReference>
<keyword evidence="2" id="KW-1185">Reference proteome</keyword>
<reference evidence="1" key="1">
    <citation type="submission" date="2021-06" db="EMBL/GenBank/DDBJ databases">
        <authorList>
            <person name="Kallberg Y."/>
            <person name="Tangrot J."/>
            <person name="Rosling A."/>
        </authorList>
    </citation>
    <scope>NUCLEOTIDE SEQUENCE</scope>
    <source>
        <strain evidence="1">FL966</strain>
    </source>
</reference>
<protein>
    <submittedName>
        <fullName evidence="1">23531_t:CDS:1</fullName>
    </submittedName>
</protein>